<comment type="caution">
    <text evidence="3">The sequence shown here is derived from an EMBL/GenBank/DDBJ whole genome shotgun (WGS) entry which is preliminary data.</text>
</comment>
<dbReference type="Pfam" id="PF00957">
    <property type="entry name" value="Synaptobrevin"/>
    <property type="match status" value="1"/>
</dbReference>
<dbReference type="GO" id="GO:0006888">
    <property type="term" value="P:endoplasmic reticulum to Golgi vesicle-mediated transport"/>
    <property type="evidence" value="ECO:0007669"/>
    <property type="project" value="TreeGrafter"/>
</dbReference>
<dbReference type="AlphaFoldDB" id="A0A2B7WQ05"/>
<dbReference type="SUPFAM" id="SSF58038">
    <property type="entry name" value="SNARE fusion complex"/>
    <property type="match status" value="1"/>
</dbReference>
<dbReference type="PANTHER" id="PTHR45806:SF1">
    <property type="entry name" value="SYNAPTOBREVIN HOMOLOG YKT6"/>
    <property type="match status" value="1"/>
</dbReference>
<name>A0A2B7WQ05_9EURO</name>
<evidence type="ECO:0000313" key="3">
    <source>
        <dbReference type="EMBL" id="PGG98702.1"/>
    </source>
</evidence>
<dbReference type="EMBL" id="PDNB01000219">
    <property type="protein sequence ID" value="PGG98702.1"/>
    <property type="molecule type" value="Genomic_DNA"/>
</dbReference>
<keyword evidence="4" id="KW-1185">Reference proteome</keyword>
<dbReference type="PROSITE" id="PS50892">
    <property type="entry name" value="V_SNARE"/>
    <property type="match status" value="1"/>
</dbReference>
<dbReference type="GO" id="GO:0005484">
    <property type="term" value="F:SNAP receptor activity"/>
    <property type="evidence" value="ECO:0007669"/>
    <property type="project" value="TreeGrafter"/>
</dbReference>
<gene>
    <name evidence="3" type="ORF">AJ79_08788</name>
</gene>
<keyword evidence="1" id="KW-0175">Coiled coil</keyword>
<reference evidence="3 4" key="1">
    <citation type="submission" date="2017-10" db="EMBL/GenBank/DDBJ databases">
        <title>Comparative genomics in systemic dimorphic fungi from Ajellomycetaceae.</title>
        <authorList>
            <person name="Munoz J.F."/>
            <person name="Mcewen J.G."/>
            <person name="Clay O.K."/>
            <person name="Cuomo C.A."/>
        </authorList>
    </citation>
    <scope>NUCLEOTIDE SEQUENCE [LARGE SCALE GENOMIC DNA]</scope>
    <source>
        <strain evidence="3 4">UAMH5409</strain>
    </source>
</reference>
<accession>A0A2B7WQ05</accession>
<dbReference type="OrthoDB" id="27923at2759"/>
<sequence>MDSSNSFVYIGFYRTYREPSYNTEPRRPVVELYGADSIYKSLMTSFIRTSQLELISFTCKELCKQLQPGSVNGIEEKIGKIFYLDPGDGIATFLVTAPGYAHITPGVEPTEQSKKEQLGAMTIVQYVRRKLEEKIGADLPLTFKSKEEVDPKDSRKQDELVARAKDELNAYLSRINSDPDNVARLTVNEKLAKVQDSLDDVKMVMHKTIGEALKRGENIDSLIQKSDQLSMQSKAFAAQAKKQNSCCVVM</sequence>
<evidence type="ECO:0000259" key="2">
    <source>
        <dbReference type="PROSITE" id="PS50892"/>
    </source>
</evidence>
<dbReference type="PANTHER" id="PTHR45806">
    <property type="entry name" value="SYNAPTOBREVIN HOMOLOG YKT6"/>
    <property type="match status" value="1"/>
</dbReference>
<dbReference type="GO" id="GO:0005794">
    <property type="term" value="C:Golgi apparatus"/>
    <property type="evidence" value="ECO:0007669"/>
    <property type="project" value="TreeGrafter"/>
</dbReference>
<dbReference type="Gene3D" id="1.20.5.110">
    <property type="match status" value="1"/>
</dbReference>
<evidence type="ECO:0000256" key="1">
    <source>
        <dbReference type="PROSITE-ProRule" id="PRU00290"/>
    </source>
</evidence>
<protein>
    <recommendedName>
        <fullName evidence="2">V-SNARE coiled-coil homology domain-containing protein</fullName>
    </recommendedName>
</protein>
<evidence type="ECO:0000313" key="4">
    <source>
        <dbReference type="Proteomes" id="UP000223968"/>
    </source>
</evidence>
<dbReference type="InterPro" id="IPR042855">
    <property type="entry name" value="V_SNARE_CC"/>
</dbReference>
<organism evidence="3 4">
    <name type="scientific">Helicocarpus griseus UAMH5409</name>
    <dbReference type="NCBI Taxonomy" id="1447875"/>
    <lineage>
        <taxon>Eukaryota</taxon>
        <taxon>Fungi</taxon>
        <taxon>Dikarya</taxon>
        <taxon>Ascomycota</taxon>
        <taxon>Pezizomycotina</taxon>
        <taxon>Eurotiomycetes</taxon>
        <taxon>Eurotiomycetidae</taxon>
        <taxon>Onygenales</taxon>
        <taxon>Ajellomycetaceae</taxon>
        <taxon>Helicocarpus</taxon>
    </lineage>
</organism>
<feature type="domain" description="V-SNARE coiled-coil homology" evidence="2">
    <location>
        <begin position="190"/>
        <end position="250"/>
    </location>
</feature>
<proteinExistence type="predicted"/>
<dbReference type="STRING" id="1447875.A0A2B7WQ05"/>
<dbReference type="Proteomes" id="UP000223968">
    <property type="component" value="Unassembled WGS sequence"/>
</dbReference>